<evidence type="ECO:0000313" key="2">
    <source>
        <dbReference type="Proteomes" id="UP000736328"/>
    </source>
</evidence>
<dbReference type="Gene3D" id="2.60.120.260">
    <property type="entry name" value="Galactose-binding domain-like"/>
    <property type="match status" value="1"/>
</dbReference>
<feature type="non-terminal residue" evidence="1">
    <location>
        <position position="1"/>
    </location>
</feature>
<dbReference type="Pfam" id="PF20773">
    <property type="entry name" value="InhA-like_MAM"/>
    <property type="match status" value="1"/>
</dbReference>
<evidence type="ECO:0000313" key="1">
    <source>
        <dbReference type="EMBL" id="MBI4725645.1"/>
    </source>
</evidence>
<dbReference type="NCBIfam" id="NF038128">
    <property type="entry name" value="choice_anch_J"/>
    <property type="match status" value="1"/>
</dbReference>
<protein>
    <submittedName>
        <fullName evidence="1">Immune inhibitor A</fullName>
    </submittedName>
</protein>
<name>A0A933MJG6_UNCT6</name>
<gene>
    <name evidence="1" type="ORF">HY768_00205</name>
</gene>
<organism evidence="1 2">
    <name type="scientific">candidate division TA06 bacterium</name>
    <dbReference type="NCBI Taxonomy" id="2250710"/>
    <lineage>
        <taxon>Bacteria</taxon>
        <taxon>Bacteria division TA06</taxon>
    </lineage>
</organism>
<dbReference type="SUPFAM" id="SSF49899">
    <property type="entry name" value="Concanavalin A-like lectins/glucanases"/>
    <property type="match status" value="1"/>
</dbReference>
<sequence length="259" mass="28094">SYGDIGANDSAASDPSYYVTVGAPPVSPYFAWVRLDISALGGGYAKTDSFRVVIGSAGYFDNVEDTNITAKVTAESQWHITGQSFYSSAHSWWCGDSASGQYGNSLNASLTPPDIILGPNSTLSFWHKYDSEVGYDYCYVEYSTNSGGSWNQKAPFNGSQTSWVKQTYDLSSLASGTVIKIRFRFTSDAGVTGLGWYVDDIRVQEITGVSETIIEPALPAGIKLGLAYPNPASDGAVISYQNCRIKPRWNLKYITSPAR</sequence>
<dbReference type="Proteomes" id="UP000736328">
    <property type="component" value="Unassembled WGS sequence"/>
</dbReference>
<dbReference type="AlphaFoldDB" id="A0A933MJG6"/>
<comment type="caution">
    <text evidence="1">The sequence shown here is derived from an EMBL/GenBank/DDBJ whole genome shotgun (WGS) entry which is preliminary data.</text>
</comment>
<dbReference type="EMBL" id="JACQXR010000004">
    <property type="protein sequence ID" value="MBI4725645.1"/>
    <property type="molecule type" value="Genomic_DNA"/>
</dbReference>
<accession>A0A933MJG6</accession>
<reference evidence="1" key="1">
    <citation type="submission" date="2020-07" db="EMBL/GenBank/DDBJ databases">
        <title>Huge and variable diversity of episymbiotic CPR bacteria and DPANN archaea in groundwater ecosystems.</title>
        <authorList>
            <person name="He C.Y."/>
            <person name="Keren R."/>
            <person name="Whittaker M."/>
            <person name="Farag I.F."/>
            <person name="Doudna J."/>
            <person name="Cate J.H.D."/>
            <person name="Banfield J.F."/>
        </authorList>
    </citation>
    <scope>NUCLEOTIDE SEQUENCE</scope>
    <source>
        <strain evidence="1">NC_groundwater_1520_Pr4_B-0.1um_53_5</strain>
    </source>
</reference>
<proteinExistence type="predicted"/>
<dbReference type="InterPro" id="IPR013320">
    <property type="entry name" value="ConA-like_dom_sf"/>
</dbReference>